<dbReference type="Pfam" id="PF00557">
    <property type="entry name" value="Peptidase_M24"/>
    <property type="match status" value="1"/>
</dbReference>
<dbReference type="Gene3D" id="3.90.230.10">
    <property type="entry name" value="Creatinase/methionine aminopeptidase superfamily"/>
    <property type="match status" value="1"/>
</dbReference>
<dbReference type="GO" id="GO:0030145">
    <property type="term" value="F:manganese ion binding"/>
    <property type="evidence" value="ECO:0007669"/>
    <property type="project" value="InterPro"/>
</dbReference>
<dbReference type="InterPro" id="IPR001131">
    <property type="entry name" value="Peptidase_M24B_aminopep-P_CS"/>
</dbReference>
<evidence type="ECO:0000259" key="11">
    <source>
        <dbReference type="SMART" id="SM01011"/>
    </source>
</evidence>
<reference evidence="12 13" key="1">
    <citation type="submission" date="2016-11" db="EMBL/GenBank/DDBJ databases">
        <authorList>
            <person name="Jaros S."/>
            <person name="Januszkiewicz K."/>
            <person name="Wedrychowicz H."/>
        </authorList>
    </citation>
    <scope>NUCLEOTIDE SEQUENCE [LARGE SCALE GENOMIC DNA]</scope>
    <source>
        <strain evidence="12">NCIMB 2154T</strain>
    </source>
</reference>
<keyword evidence="6 10" id="KW-0479">Metal-binding</keyword>
<dbReference type="GO" id="GO:0006508">
    <property type="term" value="P:proteolysis"/>
    <property type="evidence" value="ECO:0007669"/>
    <property type="project" value="UniProtKB-KW"/>
</dbReference>
<keyword evidence="8" id="KW-0482">Metalloprotease</keyword>
<dbReference type="SMART" id="SM01011">
    <property type="entry name" value="AMP_N"/>
    <property type="match status" value="1"/>
</dbReference>
<dbReference type="InterPro" id="IPR029149">
    <property type="entry name" value="Creatin/AminoP/Spt16_N"/>
</dbReference>
<proteinExistence type="inferred from homology"/>
<dbReference type="EC" id="3.4.11.9" evidence="4"/>
<evidence type="ECO:0000256" key="7">
    <source>
        <dbReference type="ARBA" id="ARBA00022801"/>
    </source>
</evidence>
<dbReference type="Gene3D" id="3.40.350.10">
    <property type="entry name" value="Creatinase/prolidase N-terminal domain"/>
    <property type="match status" value="1"/>
</dbReference>
<evidence type="ECO:0000256" key="3">
    <source>
        <dbReference type="ARBA" id="ARBA00008766"/>
    </source>
</evidence>
<evidence type="ECO:0000256" key="9">
    <source>
        <dbReference type="ARBA" id="ARBA00023211"/>
    </source>
</evidence>
<gene>
    <name evidence="12" type="ORF">MARIT_1764</name>
</gene>
<dbReference type="PANTHER" id="PTHR43226">
    <property type="entry name" value="XAA-PRO AMINOPEPTIDASE 3"/>
    <property type="match status" value="1"/>
</dbReference>
<evidence type="ECO:0000256" key="4">
    <source>
        <dbReference type="ARBA" id="ARBA00012574"/>
    </source>
</evidence>
<keyword evidence="12" id="KW-0031">Aminopeptidase</keyword>
<dbReference type="SUPFAM" id="SSF55920">
    <property type="entry name" value="Creatinase/aminopeptidase"/>
    <property type="match status" value="1"/>
</dbReference>
<evidence type="ECO:0000256" key="5">
    <source>
        <dbReference type="ARBA" id="ARBA00022670"/>
    </source>
</evidence>
<comment type="cofactor">
    <cofactor evidence="2">
        <name>Mn(2+)</name>
        <dbReference type="ChEBI" id="CHEBI:29035"/>
    </cofactor>
</comment>
<evidence type="ECO:0000256" key="6">
    <source>
        <dbReference type="ARBA" id="ARBA00022723"/>
    </source>
</evidence>
<keyword evidence="9" id="KW-0464">Manganese</keyword>
<keyword evidence="7" id="KW-0378">Hydrolase</keyword>
<name>A0A2H1EB47_9FLAO</name>
<evidence type="ECO:0000256" key="2">
    <source>
        <dbReference type="ARBA" id="ARBA00001936"/>
    </source>
</evidence>
<dbReference type="GO" id="GO:0070006">
    <property type="term" value="F:metalloaminopeptidase activity"/>
    <property type="evidence" value="ECO:0007669"/>
    <property type="project" value="InterPro"/>
</dbReference>
<evidence type="ECO:0000313" key="12">
    <source>
        <dbReference type="EMBL" id="SFZ82812.1"/>
    </source>
</evidence>
<dbReference type="EMBL" id="LT634361">
    <property type="protein sequence ID" value="SFZ82812.1"/>
    <property type="molecule type" value="Genomic_DNA"/>
</dbReference>
<dbReference type="InterPro" id="IPR052433">
    <property type="entry name" value="X-Pro_dipept-like"/>
</dbReference>
<dbReference type="InterPro" id="IPR036005">
    <property type="entry name" value="Creatinase/aminopeptidase-like"/>
</dbReference>
<protein>
    <recommendedName>
        <fullName evidence="4">Xaa-Pro aminopeptidase</fullName>
        <ecNumber evidence="4">3.4.11.9</ecNumber>
    </recommendedName>
</protein>
<dbReference type="PROSITE" id="PS00491">
    <property type="entry name" value="PROLINE_PEPTIDASE"/>
    <property type="match status" value="1"/>
</dbReference>
<evidence type="ECO:0000256" key="8">
    <source>
        <dbReference type="ARBA" id="ARBA00023049"/>
    </source>
</evidence>
<evidence type="ECO:0000313" key="13">
    <source>
        <dbReference type="Proteomes" id="UP000231564"/>
    </source>
</evidence>
<organism evidence="12 13">
    <name type="scientific">Tenacibaculum maritimum NCIMB 2154</name>
    <dbReference type="NCBI Taxonomy" id="1349785"/>
    <lineage>
        <taxon>Bacteria</taxon>
        <taxon>Pseudomonadati</taxon>
        <taxon>Bacteroidota</taxon>
        <taxon>Flavobacteriia</taxon>
        <taxon>Flavobacteriales</taxon>
        <taxon>Flavobacteriaceae</taxon>
        <taxon>Tenacibaculum</taxon>
    </lineage>
</organism>
<evidence type="ECO:0000256" key="10">
    <source>
        <dbReference type="RuleBase" id="RU000590"/>
    </source>
</evidence>
<sequence>MLILFFIYVNMIKTIFVVLLFIGTVGIAQTPTDYLSKEFHKERRGLLRAKMPKNSVAIFFSNSIRNRANDVDYIFHQDPNFYYLTGHREPNAVLLVYSDKQKDVKGNSFNEVLYVQKKDPHYEMWNGKRLGVQEAKEILGFSNVKPARVFLETENNFKKFDKVFVEKFKNDHRNLDDNADVYDLVKSFKEQSGYDASLFLSPVKKQIYELIKSTPIENSANVAQVIGKIVIDYPDLEEDEILQKYKTTFSDEVKKELKEKVATHLNKRTNIDADFLIRSMAELREVKSREELKLLIKAIRISAIGQIEVMKAMKPHMSEAEIQGIHEFVYKKYGAEHEGYPSIVGAGNNGCVLHYIDNNRVRVGSDLVLMDLGAEYRGYTADVTRTIPANGKFSEEQRTIYNIVLKAQNEGIAECKIGNDFWAPGVAAKRVINKGLTDLGILKSEEEAHNYFPHGTSHHIGLDVHDPGTYGKFQENMVITVEPGIYIPEGSPCDKKWWGIGVRIEDDILITKKGAKNLSQEAPREVDAIEKMMNRKSILDNFVLPALD</sequence>
<dbReference type="PANTHER" id="PTHR43226:SF4">
    <property type="entry name" value="XAA-PRO AMINOPEPTIDASE 3"/>
    <property type="match status" value="1"/>
</dbReference>
<keyword evidence="13" id="KW-1185">Reference proteome</keyword>
<dbReference type="InterPro" id="IPR007865">
    <property type="entry name" value="Aminopep_P_N"/>
</dbReference>
<dbReference type="CDD" id="cd01087">
    <property type="entry name" value="Prolidase"/>
    <property type="match status" value="1"/>
</dbReference>
<dbReference type="Pfam" id="PF05195">
    <property type="entry name" value="AMP_N"/>
    <property type="match status" value="1"/>
</dbReference>
<comment type="catalytic activity">
    <reaction evidence="1">
        <text>Release of any N-terminal amino acid, including proline, that is linked to proline, even from a dipeptide or tripeptide.</text>
        <dbReference type="EC" id="3.4.11.9"/>
    </reaction>
</comment>
<keyword evidence="5" id="KW-0645">Protease</keyword>
<dbReference type="STRING" id="1349785.GCA_000509405_00877"/>
<accession>A0A2H1EB47</accession>
<comment type="similarity">
    <text evidence="3 10">Belongs to the peptidase M24B family.</text>
</comment>
<dbReference type="KEGG" id="tmar:MARIT_1764"/>
<dbReference type="InterPro" id="IPR000994">
    <property type="entry name" value="Pept_M24"/>
</dbReference>
<evidence type="ECO:0000256" key="1">
    <source>
        <dbReference type="ARBA" id="ARBA00001424"/>
    </source>
</evidence>
<dbReference type="AlphaFoldDB" id="A0A2H1EB47"/>
<dbReference type="GO" id="GO:0005829">
    <property type="term" value="C:cytosol"/>
    <property type="evidence" value="ECO:0007669"/>
    <property type="project" value="TreeGrafter"/>
</dbReference>
<dbReference type="SUPFAM" id="SSF53092">
    <property type="entry name" value="Creatinase/prolidase N-terminal domain"/>
    <property type="match status" value="1"/>
</dbReference>
<dbReference type="Proteomes" id="UP000231564">
    <property type="component" value="Chromosome MARIT"/>
</dbReference>
<feature type="domain" description="Aminopeptidase P N-terminal" evidence="11">
    <location>
        <begin position="35"/>
        <end position="180"/>
    </location>
</feature>